<feature type="compositionally biased region" description="Polar residues" evidence="1">
    <location>
        <begin position="307"/>
        <end position="325"/>
    </location>
</feature>
<name>A0A1J9QJB0_9EURO</name>
<dbReference type="EMBL" id="LGRN01000116">
    <property type="protein sequence ID" value="OJD16271.1"/>
    <property type="molecule type" value="Genomic_DNA"/>
</dbReference>
<sequence length="499" mass="54330">METNINSSTLESISTQLRPFSFHPESLSQRVETGSQTHESGSTPLSLTPPPSSPEAPCLDLPGKTPDRDVSPLSLSSMLVNQPVSTPTVTSIIVPSTTYPSVVEHTNFKQIAIHTAKCDKCNNHNKETLSRCTTCGFQICTPCWLHRGGGNHAVTRVFRGPVFDPIAVNEEGEVDDEKDGFENPDVSMSDACDDVEDNESDAIIVSDNEGEQAIFIDNSENVSSIHSINEHSAPPSPPPPSSQSSSLDILHRDLQIGEASQPMFICSSDPENSGSDDDDSVQVLPAYQTICARTIARRCSREPFLNHTANGTNGDESVVEMSSQPVKGKEKDPRGPNHQHYYSDLAPESRERIDILINTAFNLFQGATFDLQSPGPSASDVNKTDPHIDSPLFVPIGSNDDLTPAYNERLSRLAQPCSTPRTSRNKHRLETPQVVRSGQTTSQSLTLAPPVPPNKLKRKADDVQGRETVCSGPFLDESTDEECRTLVTWGSENVKTTTK</sequence>
<feature type="region of interest" description="Disordered" evidence="1">
    <location>
        <begin position="227"/>
        <end position="246"/>
    </location>
</feature>
<protein>
    <submittedName>
        <fullName evidence="2">Uncharacterized protein</fullName>
    </submittedName>
</protein>
<feature type="region of interest" description="Disordered" evidence="1">
    <location>
        <begin position="307"/>
        <end position="341"/>
    </location>
</feature>
<evidence type="ECO:0000256" key="1">
    <source>
        <dbReference type="SAM" id="MobiDB-lite"/>
    </source>
</evidence>
<feature type="compositionally biased region" description="Polar residues" evidence="1">
    <location>
        <begin position="435"/>
        <end position="446"/>
    </location>
</feature>
<feature type="region of interest" description="Disordered" evidence="1">
    <location>
        <begin position="435"/>
        <end position="466"/>
    </location>
</feature>
<keyword evidence="3" id="KW-1185">Reference proteome</keyword>
<proteinExistence type="predicted"/>
<dbReference type="OrthoDB" id="4755622at2759"/>
<feature type="compositionally biased region" description="Polar residues" evidence="1">
    <location>
        <begin position="1"/>
        <end position="18"/>
    </location>
</feature>
<accession>A0A1J9QJB0</accession>
<dbReference type="Proteomes" id="UP000182235">
    <property type="component" value="Unassembled WGS sequence"/>
</dbReference>
<comment type="caution">
    <text evidence="2">The sequence shown here is derived from an EMBL/GenBank/DDBJ whole genome shotgun (WGS) entry which is preliminary data.</text>
</comment>
<gene>
    <name evidence="2" type="ORF">AJ78_03562</name>
</gene>
<organism evidence="2 3">
    <name type="scientific">Emergomyces pasteurianus Ep9510</name>
    <dbReference type="NCBI Taxonomy" id="1447872"/>
    <lineage>
        <taxon>Eukaryota</taxon>
        <taxon>Fungi</taxon>
        <taxon>Dikarya</taxon>
        <taxon>Ascomycota</taxon>
        <taxon>Pezizomycotina</taxon>
        <taxon>Eurotiomycetes</taxon>
        <taxon>Eurotiomycetidae</taxon>
        <taxon>Onygenales</taxon>
        <taxon>Ajellomycetaceae</taxon>
        <taxon>Emergomyces</taxon>
    </lineage>
</organism>
<dbReference type="VEuPathDB" id="FungiDB:AJ78_03562"/>
<dbReference type="AlphaFoldDB" id="A0A1J9QJB0"/>
<reference evidence="2 3" key="1">
    <citation type="submission" date="2015-07" db="EMBL/GenBank/DDBJ databases">
        <title>Emmonsia species relationships and genome sequence.</title>
        <authorList>
            <consortium name="The Broad Institute Genomics Platform"/>
            <person name="Cuomo C.A."/>
            <person name="Munoz J.F."/>
            <person name="Imamovic A."/>
            <person name="Priest M.E."/>
            <person name="Young S."/>
            <person name="Clay O.K."/>
            <person name="McEwen J.G."/>
        </authorList>
    </citation>
    <scope>NUCLEOTIDE SEQUENCE [LARGE SCALE GENOMIC DNA]</scope>
    <source>
        <strain evidence="2 3">UAMH 9510</strain>
    </source>
</reference>
<evidence type="ECO:0000313" key="2">
    <source>
        <dbReference type="EMBL" id="OJD16271.1"/>
    </source>
</evidence>
<feature type="region of interest" description="Disordered" evidence="1">
    <location>
        <begin position="1"/>
        <end position="73"/>
    </location>
</feature>
<evidence type="ECO:0000313" key="3">
    <source>
        <dbReference type="Proteomes" id="UP000182235"/>
    </source>
</evidence>
<feature type="compositionally biased region" description="Polar residues" evidence="1">
    <location>
        <begin position="26"/>
        <end position="39"/>
    </location>
</feature>